<evidence type="ECO:0000313" key="1">
    <source>
        <dbReference type="EMBL" id="CBY92824.1"/>
    </source>
</evidence>
<proteinExistence type="predicted"/>
<protein>
    <submittedName>
        <fullName evidence="1">Uncharacterized protein</fullName>
    </submittedName>
</protein>
<keyword evidence="2" id="KW-1185">Reference proteome</keyword>
<dbReference type="Proteomes" id="UP000008637">
    <property type="component" value="Chromosome"/>
</dbReference>
<gene>
    <name evidence="1" type="ordered locus">HF1_08160</name>
</gene>
<name>E8ZI53_MYCHL</name>
<dbReference type="EMBL" id="FR773153">
    <property type="protein sequence ID" value="CBY92824.1"/>
    <property type="molecule type" value="Genomic_DNA"/>
</dbReference>
<organism evidence="1 2">
    <name type="scientific">Mycoplasma haemofelis (strain Langford 1)</name>
    <name type="common">Haemobartonella felis</name>
    <dbReference type="NCBI Taxonomy" id="941640"/>
    <lineage>
        <taxon>Bacteria</taxon>
        <taxon>Bacillati</taxon>
        <taxon>Mycoplasmatota</taxon>
        <taxon>Mollicutes</taxon>
        <taxon>Mycoplasmataceae</taxon>
        <taxon>Mycoplasma</taxon>
    </lineage>
</organism>
<accession>E8ZI53</accession>
<dbReference type="KEGG" id="mha:HF1_08160"/>
<evidence type="ECO:0000313" key="2">
    <source>
        <dbReference type="Proteomes" id="UP000008637"/>
    </source>
</evidence>
<dbReference type="OrthoDB" id="9830747at2"/>
<sequence>MSKVALSSLAGLGGAAGLGGGIYLLNKDSQVGATKKGTIRSKLQSEKFTPLNPNDSHWNKLKEEYNKVKGEASKVFETSDSGIDENKLKELCGVALEKNEDDESYSKAKRWCVVPVNVSDHLKKWNLTALPTEDGTNKQTEWTNLSNTYSSSNQKIAGVETLNPSEWQTLRNECKKLGAKNNYDDDFDSSFASSKIWCIEK</sequence>
<reference evidence="1 2" key="1">
    <citation type="journal article" date="2011" name="J. Bacteriol.">
        <title>Complete genome sequence of Mycoplasma haemofelis, a hemotropic mycoplasma.</title>
        <authorList>
            <person name="Barker E.N."/>
            <person name="Helps C.R."/>
            <person name="Peters I.R."/>
            <person name="Darby A.C."/>
            <person name="Radford A.D."/>
            <person name="Tasker S."/>
        </authorList>
    </citation>
    <scope>NUCLEOTIDE SEQUENCE [LARGE SCALE GENOMIC DNA]</scope>
    <source>
        <strain evidence="1 2">Langford 1</strain>
    </source>
</reference>
<dbReference type="HOGENOM" id="CLU_098620_3_0_14"/>
<dbReference type="AlphaFoldDB" id="E8ZI53"/>